<dbReference type="InterPro" id="IPR051240">
    <property type="entry name" value="Mito_RNA-Proc/Resp"/>
</dbReference>
<dbReference type="GO" id="GO:0003729">
    <property type="term" value="F:mRNA binding"/>
    <property type="evidence" value="ECO:0007669"/>
    <property type="project" value="TreeGrafter"/>
</dbReference>
<dbReference type="PANTHER" id="PTHR47933:SF40">
    <property type="entry name" value="PENTATRICOPEPTIDE REPEAT-CONTAINING PROTEIN 1, MITOCHONDRIAL-RELATED"/>
    <property type="match status" value="1"/>
</dbReference>
<organism evidence="2 3">
    <name type="scientific">Pseudopithomyces chartarum</name>
    <dbReference type="NCBI Taxonomy" id="1892770"/>
    <lineage>
        <taxon>Eukaryota</taxon>
        <taxon>Fungi</taxon>
        <taxon>Dikarya</taxon>
        <taxon>Ascomycota</taxon>
        <taxon>Pezizomycotina</taxon>
        <taxon>Dothideomycetes</taxon>
        <taxon>Pleosporomycetidae</taxon>
        <taxon>Pleosporales</taxon>
        <taxon>Massarineae</taxon>
        <taxon>Didymosphaeriaceae</taxon>
        <taxon>Pseudopithomyces</taxon>
    </lineage>
</organism>
<keyword evidence="3" id="KW-1185">Reference proteome</keyword>
<gene>
    <name evidence="2" type="ORF">GRF29_96g1052559</name>
</gene>
<proteinExistence type="predicted"/>
<name>A0AAN6LXK5_9PLEO</name>
<dbReference type="Proteomes" id="UP001280581">
    <property type="component" value="Unassembled WGS sequence"/>
</dbReference>
<dbReference type="AlphaFoldDB" id="A0AAN6LXK5"/>
<protein>
    <recommendedName>
        <fullName evidence="4">Complex I intermediate-associated protein 84</fullName>
    </recommendedName>
</protein>
<comment type="caution">
    <text evidence="2">The sequence shown here is derived from an EMBL/GenBank/DDBJ whole genome shotgun (WGS) entry which is preliminary data.</text>
</comment>
<accession>A0AAN6LXK5</accession>
<evidence type="ECO:0000256" key="1">
    <source>
        <dbReference type="ARBA" id="ARBA00022737"/>
    </source>
</evidence>
<dbReference type="InterPro" id="IPR011990">
    <property type="entry name" value="TPR-like_helical_dom_sf"/>
</dbReference>
<dbReference type="EMBL" id="WVTA01000008">
    <property type="protein sequence ID" value="KAK3207972.1"/>
    <property type="molecule type" value="Genomic_DNA"/>
</dbReference>
<dbReference type="Gene3D" id="1.25.40.10">
    <property type="entry name" value="Tetratricopeptide repeat domain"/>
    <property type="match status" value="2"/>
</dbReference>
<evidence type="ECO:0000313" key="3">
    <source>
        <dbReference type="Proteomes" id="UP001280581"/>
    </source>
</evidence>
<sequence>MRSHLTRLVFRSLIADTPLLCRRCVQRSTRLQTSFRHVALPDTPQRRTFMAMFKSPRKIKPAKVPAGLETLGGLIRAQRHGERPPAPQAIAGAINAFFLQRHVDLEDFHVGSVLNGIRYLLDHPNKGGQPWLPYATMKRAMMVLEKFPPKVGGKPHVALARVMDAEIKKVIHHGEVLEHLRTMSLYHAVQLPKLVRILSIYGASVEARDLASANYANLPPGSTEREQEIQQAVWHAVAQGFAKEENTPELISTIEIIRSTPPLFTSDVQALMVRYFAQRNHLDQAKYWYMQDAVQPDNGKGLSSALVPLLKACAQSGDTAFGHQVVTSVLQEMPNKETWDAVFLWSAAIGKGPDEIDRMMNVMVRRSIEEQQRKPGVPLVQPDIDTINLLVDFAMSKQDSYSAERYVVLGEKRGIFPNAKTYTMQITYRLSISDVDGARAAYYGLQGQISDDSECIEAVNALIRALCQLQQHHFDDIMAIVDDLHECNARLAPETIAILCVLHYKRGEPHDAGDLLNMHAHQMSIDQRVVIRQSLASYIMDKETSIADAWDAYQMLRNAFQETPRCDRIPLMNEFFARKRPDMACHVFFHMRNSVIEEIAADKEVYIAAFTGFARNADAESLELAHNQLKIDLNIEMDTKLRNALMLAYASTGQHPKAMQFWAEIGSSQEGPTYNSIAIAFRACEGTHYGERHAKSIWHRLQEMDVDIDKQIFTAYLSAIARNHRHDEALALVESAEETYGFTPDFYILGNWFQCTANIDRQEKVEEWIKKHYPAVWAQLEALGQYRTLEGFGHRQFNFNRDIDP</sequence>
<dbReference type="PANTHER" id="PTHR47933">
    <property type="entry name" value="PENTATRICOPEPTIDE REPEAT-CONTAINING PROTEIN 1, MITOCHONDRIAL"/>
    <property type="match status" value="1"/>
</dbReference>
<evidence type="ECO:0008006" key="4">
    <source>
        <dbReference type="Google" id="ProtNLM"/>
    </source>
</evidence>
<reference evidence="2 3" key="1">
    <citation type="submission" date="2021-02" db="EMBL/GenBank/DDBJ databases">
        <title>Genome assembly of Pseudopithomyces chartarum.</title>
        <authorList>
            <person name="Jauregui R."/>
            <person name="Singh J."/>
            <person name="Voisey C."/>
        </authorList>
    </citation>
    <scope>NUCLEOTIDE SEQUENCE [LARGE SCALE GENOMIC DNA]</scope>
    <source>
        <strain evidence="2 3">AGR01</strain>
    </source>
</reference>
<keyword evidence="1" id="KW-0677">Repeat</keyword>
<evidence type="ECO:0000313" key="2">
    <source>
        <dbReference type="EMBL" id="KAK3207972.1"/>
    </source>
</evidence>